<keyword evidence="3" id="KW-1185">Reference proteome</keyword>
<dbReference type="SUPFAM" id="SSF51905">
    <property type="entry name" value="FAD/NAD(P)-binding domain"/>
    <property type="match status" value="1"/>
</dbReference>
<dbReference type="InterPro" id="IPR002938">
    <property type="entry name" value="FAD-bd"/>
</dbReference>
<accession>A0ABQ4N409</accession>
<dbReference type="PANTHER" id="PTHR42685:SF22">
    <property type="entry name" value="CONDITIONED MEDIUM FACTOR RECEPTOR 1"/>
    <property type="match status" value="1"/>
</dbReference>
<reference evidence="2 3" key="1">
    <citation type="submission" date="2021-04" db="EMBL/GenBank/DDBJ databases">
        <title>Draft genome sequence of Paenibacillus cisolokensis, LC2-13A.</title>
        <authorList>
            <person name="Uke A."/>
            <person name="Chhe C."/>
            <person name="Baramee S."/>
            <person name="Kosugi A."/>
        </authorList>
    </citation>
    <scope>NUCLEOTIDE SEQUENCE [LARGE SCALE GENOMIC DNA]</scope>
    <source>
        <strain evidence="2 3">LC2-13A</strain>
    </source>
</reference>
<dbReference type="PRINTS" id="PR00420">
    <property type="entry name" value="RNGMNOXGNASE"/>
</dbReference>
<evidence type="ECO:0000313" key="3">
    <source>
        <dbReference type="Proteomes" id="UP000680304"/>
    </source>
</evidence>
<gene>
    <name evidence="2" type="ORF">PACILC2_14650</name>
</gene>
<dbReference type="InterPro" id="IPR036188">
    <property type="entry name" value="FAD/NAD-bd_sf"/>
</dbReference>
<dbReference type="EMBL" id="BOVJ01000048">
    <property type="protein sequence ID" value="GIQ62897.1"/>
    <property type="molecule type" value="Genomic_DNA"/>
</dbReference>
<dbReference type="Pfam" id="PF01494">
    <property type="entry name" value="FAD_binding_3"/>
    <property type="match status" value="1"/>
</dbReference>
<feature type="domain" description="FAD-binding" evidence="1">
    <location>
        <begin position="2"/>
        <end position="325"/>
    </location>
</feature>
<evidence type="ECO:0000259" key="1">
    <source>
        <dbReference type="Pfam" id="PF01494"/>
    </source>
</evidence>
<dbReference type="PANTHER" id="PTHR42685">
    <property type="entry name" value="GERANYLGERANYL DIPHOSPHATE REDUCTASE"/>
    <property type="match status" value="1"/>
</dbReference>
<dbReference type="RefSeq" id="WP_213528234.1">
    <property type="nucleotide sequence ID" value="NZ_BOVJ01000048.1"/>
</dbReference>
<comment type="caution">
    <text evidence="2">The sequence shown here is derived from an EMBL/GenBank/DDBJ whole genome shotgun (WGS) entry which is preliminary data.</text>
</comment>
<proteinExistence type="predicted"/>
<sequence length="381" mass="40559">MADVIIVGAGPAGSALGRLLARRGISVAILEAGFFPKRKPCGESLNPGAIAALGRMGYAPEAELADAAVPLRGWRLHTPRSRLSADYPGGLRGLACPRERLDRWLAESASRAGASLLEGMRVDRLLFDDGRVCGVSGRTERGAAFRLTAPFVVGADGLRSVVARRAGLALSGSVRKIAFTVRLDGWPQAEPYVELYVRRDEVVGIAPFAGGTANMTVVVPERRAIEAAGRKPAFVRQIAGRWPELAPAFERAAIDGEVLACGPFDRPVSAAARPGLMLVGDASGYYDPLTGQGIYRALRGAELAADALAQALASGSQRPLYDYDRMIRETFRTGTRLQRLIDYVCRHPAWLDGASAVLGGWPAATRRLAGLIGDCPPPLPR</sequence>
<protein>
    <submittedName>
        <fullName evidence="2">Drug:proton antiporter</fullName>
    </submittedName>
</protein>
<dbReference type="Proteomes" id="UP000680304">
    <property type="component" value="Unassembled WGS sequence"/>
</dbReference>
<name>A0ABQ4N409_9BACL</name>
<dbReference type="Gene3D" id="3.50.50.60">
    <property type="entry name" value="FAD/NAD(P)-binding domain"/>
    <property type="match status" value="1"/>
</dbReference>
<dbReference type="InterPro" id="IPR050407">
    <property type="entry name" value="Geranylgeranyl_reductase"/>
</dbReference>
<organism evidence="2 3">
    <name type="scientific">Paenibacillus cisolokensis</name>
    <dbReference type="NCBI Taxonomy" id="1658519"/>
    <lineage>
        <taxon>Bacteria</taxon>
        <taxon>Bacillati</taxon>
        <taxon>Bacillota</taxon>
        <taxon>Bacilli</taxon>
        <taxon>Bacillales</taxon>
        <taxon>Paenibacillaceae</taxon>
        <taxon>Paenibacillus</taxon>
    </lineage>
</organism>
<evidence type="ECO:0000313" key="2">
    <source>
        <dbReference type="EMBL" id="GIQ62897.1"/>
    </source>
</evidence>